<accession>A0ABQ8RA06</accession>
<protein>
    <submittedName>
        <fullName evidence="2">Uncharacterized protein</fullName>
    </submittedName>
</protein>
<name>A0ABQ8RA06_FUSEQ</name>
<organism evidence="2 3">
    <name type="scientific">Fusarium equiseti</name>
    <name type="common">Fusarium scirpi</name>
    <dbReference type="NCBI Taxonomy" id="61235"/>
    <lineage>
        <taxon>Eukaryota</taxon>
        <taxon>Fungi</taxon>
        <taxon>Dikarya</taxon>
        <taxon>Ascomycota</taxon>
        <taxon>Pezizomycotina</taxon>
        <taxon>Sordariomycetes</taxon>
        <taxon>Hypocreomycetidae</taxon>
        <taxon>Hypocreales</taxon>
        <taxon>Nectriaceae</taxon>
        <taxon>Fusarium</taxon>
        <taxon>Fusarium incarnatum-equiseti species complex</taxon>
    </lineage>
</organism>
<proteinExistence type="predicted"/>
<keyword evidence="3" id="KW-1185">Reference proteome</keyword>
<feature type="region of interest" description="Disordered" evidence="1">
    <location>
        <begin position="155"/>
        <end position="176"/>
    </location>
</feature>
<comment type="caution">
    <text evidence="2">The sequence shown here is derived from an EMBL/GenBank/DDBJ whole genome shotgun (WGS) entry which is preliminary data.</text>
</comment>
<reference evidence="2" key="1">
    <citation type="submission" date="2022-09" db="EMBL/GenBank/DDBJ databases">
        <title>Fusarium specimens isolated from Avocado Roots.</title>
        <authorList>
            <person name="Stajich J."/>
            <person name="Roper C."/>
            <person name="Heimlech-Rivalta G."/>
        </authorList>
    </citation>
    <scope>NUCLEOTIDE SEQUENCE</scope>
    <source>
        <strain evidence="2">CF00095</strain>
    </source>
</reference>
<evidence type="ECO:0000256" key="1">
    <source>
        <dbReference type="SAM" id="MobiDB-lite"/>
    </source>
</evidence>
<evidence type="ECO:0000313" key="2">
    <source>
        <dbReference type="EMBL" id="KAJ4130097.1"/>
    </source>
</evidence>
<sequence length="286" mass="32562">MAPSPPKRVRPKLIEATYVMSRDKAMSEAGDIVNRLGNRGYDQKELAPEMDEWLSIPVIKVLNEDFKNKVYMWCSHYGQGWLQTIRESNEDLLEYRYVDTVQEPDAPSITPDTIQEAIVEKIDAAKDDILEAHRQGLATIMAKIELLHTQDESSVELSPTKRRRVNTRSTRNATAEKAEKIHQGLRYLVGANSELLTTFEEFVGSMDPDMLQTKRKPLWSKDELESLKKEARAQGVNAIEYKLLDRSLQEMQDADLPIANLAALADLLVSSDQLNKLAEKFPFPFQ</sequence>
<dbReference type="Proteomes" id="UP001152024">
    <property type="component" value="Unassembled WGS sequence"/>
</dbReference>
<gene>
    <name evidence="2" type="ORF">NW768_007072</name>
</gene>
<dbReference type="EMBL" id="JAOQBH010000010">
    <property type="protein sequence ID" value="KAJ4130097.1"/>
    <property type="molecule type" value="Genomic_DNA"/>
</dbReference>
<evidence type="ECO:0000313" key="3">
    <source>
        <dbReference type="Proteomes" id="UP001152024"/>
    </source>
</evidence>